<feature type="non-terminal residue" evidence="1">
    <location>
        <position position="70"/>
    </location>
</feature>
<dbReference type="Proteomes" id="UP001154282">
    <property type="component" value="Unassembled WGS sequence"/>
</dbReference>
<reference evidence="1" key="1">
    <citation type="submission" date="2022-08" db="EMBL/GenBank/DDBJ databases">
        <authorList>
            <person name="Gutierrez-Valencia J."/>
        </authorList>
    </citation>
    <scope>NUCLEOTIDE SEQUENCE</scope>
</reference>
<protein>
    <submittedName>
        <fullName evidence="1">Uncharacterized protein</fullName>
    </submittedName>
</protein>
<dbReference type="AlphaFoldDB" id="A0AAV0HG11"/>
<dbReference type="EMBL" id="CAMGYJ010000002">
    <property type="protein sequence ID" value="CAI0383767.1"/>
    <property type="molecule type" value="Genomic_DNA"/>
</dbReference>
<evidence type="ECO:0000313" key="2">
    <source>
        <dbReference type="Proteomes" id="UP001154282"/>
    </source>
</evidence>
<proteinExistence type="predicted"/>
<sequence>MMVAAKQRFAVGAVLNQSHEFIHREREGELVLAHHHQSFSWVSTSSTFNLPPYIYIYTYYGVFPKSILSF</sequence>
<gene>
    <name evidence="1" type="ORF">LITE_LOCUS4139</name>
</gene>
<organism evidence="1 2">
    <name type="scientific">Linum tenue</name>
    <dbReference type="NCBI Taxonomy" id="586396"/>
    <lineage>
        <taxon>Eukaryota</taxon>
        <taxon>Viridiplantae</taxon>
        <taxon>Streptophyta</taxon>
        <taxon>Embryophyta</taxon>
        <taxon>Tracheophyta</taxon>
        <taxon>Spermatophyta</taxon>
        <taxon>Magnoliopsida</taxon>
        <taxon>eudicotyledons</taxon>
        <taxon>Gunneridae</taxon>
        <taxon>Pentapetalae</taxon>
        <taxon>rosids</taxon>
        <taxon>fabids</taxon>
        <taxon>Malpighiales</taxon>
        <taxon>Linaceae</taxon>
        <taxon>Linum</taxon>
    </lineage>
</organism>
<accession>A0AAV0HG11</accession>
<evidence type="ECO:0000313" key="1">
    <source>
        <dbReference type="EMBL" id="CAI0383767.1"/>
    </source>
</evidence>
<comment type="caution">
    <text evidence="1">The sequence shown here is derived from an EMBL/GenBank/DDBJ whole genome shotgun (WGS) entry which is preliminary data.</text>
</comment>
<keyword evidence="2" id="KW-1185">Reference proteome</keyword>
<name>A0AAV0HG11_9ROSI</name>